<dbReference type="PROSITE" id="PS00028">
    <property type="entry name" value="ZINC_FINGER_C2H2_1"/>
    <property type="match status" value="1"/>
</dbReference>
<dbReference type="Gene3D" id="3.30.160.60">
    <property type="entry name" value="Classic Zinc Finger"/>
    <property type="match status" value="2"/>
</dbReference>
<dbReference type="EMBL" id="CAXKWB010008850">
    <property type="protein sequence ID" value="CAL4092748.1"/>
    <property type="molecule type" value="Genomic_DNA"/>
</dbReference>
<dbReference type="PANTHER" id="PTHR23110:SF98">
    <property type="entry name" value="PRE-LOLA-G, ISOFORM C-RELATED"/>
    <property type="match status" value="1"/>
</dbReference>
<dbReference type="SMART" id="SM00355">
    <property type="entry name" value="ZnF_C2H2"/>
    <property type="match status" value="2"/>
</dbReference>
<feature type="compositionally biased region" description="Basic and acidic residues" evidence="6">
    <location>
        <begin position="121"/>
        <end position="154"/>
    </location>
</feature>
<feature type="compositionally biased region" description="Basic and acidic residues" evidence="6">
    <location>
        <begin position="258"/>
        <end position="272"/>
    </location>
</feature>
<dbReference type="PROSITE" id="PS50157">
    <property type="entry name" value="ZINC_FINGER_C2H2_2"/>
    <property type="match status" value="2"/>
</dbReference>
<feature type="domain" description="C2H2-type" evidence="8">
    <location>
        <begin position="452"/>
        <end position="480"/>
    </location>
</feature>
<evidence type="ECO:0000256" key="6">
    <source>
        <dbReference type="SAM" id="MobiDB-lite"/>
    </source>
</evidence>
<dbReference type="GO" id="GO:0005634">
    <property type="term" value="C:nucleus"/>
    <property type="evidence" value="ECO:0007669"/>
    <property type="project" value="UniProtKB-ARBA"/>
</dbReference>
<dbReference type="InterPro" id="IPR013087">
    <property type="entry name" value="Znf_C2H2_type"/>
</dbReference>
<proteinExistence type="predicted"/>
<dbReference type="InterPro" id="IPR036236">
    <property type="entry name" value="Znf_C2H2_sf"/>
</dbReference>
<feature type="compositionally biased region" description="Basic and acidic residues" evidence="6">
    <location>
        <begin position="170"/>
        <end position="184"/>
    </location>
</feature>
<name>A0AAV2QLZ2_MEGNR</name>
<dbReference type="Gene3D" id="3.30.710.10">
    <property type="entry name" value="Potassium Channel Kv1.1, Chain A"/>
    <property type="match status" value="1"/>
</dbReference>
<evidence type="ECO:0000313" key="10">
    <source>
        <dbReference type="Proteomes" id="UP001497623"/>
    </source>
</evidence>
<keyword evidence="2 5" id="KW-0863">Zinc-finger</keyword>
<accession>A0AAV2QLZ2</accession>
<evidence type="ECO:0000256" key="5">
    <source>
        <dbReference type="PROSITE-ProRule" id="PRU00042"/>
    </source>
</evidence>
<keyword evidence="3" id="KW-0862">Zinc</keyword>
<sequence>MASGGLLSLKWNNHNTTFFHVLSTIRSKEAYCDATIACDGRFYPVHKLVMSTCSDYFEEMFERTNCKHPVIVLKDIRHEDLEALLNYMYVGEVNVLQNELAGLIKAAECLMIKGLAVPDEAPSKDSPKESKRGATKEESPQAKRRRRDDSDSGRYDSGNNSVRSSLQNQSHRESSSSSSREQHSARHSSSASGQSSSFRRPASSPRHTSESLPDDPGTSQKSTQDESFQTNPEKSKSKNIPRSQPPKPVPEIMLDQPSEVKGEPDDEPPRVKAEPADIQEILDEVQENCENPLDSSFSYEHLSDGDSMNNIGDGVGHGFDAQMMSMEDISSQVMPGSSGMQGNSMWESEGSLQGFPAEAFGDNQRQPQMGVNRVNLSSYRIPDKNVRNLEVPRKVIQSPVSYPAVQYPPVRPLHKEQDSQDNKLQCSICGYNALSESKLAIHFRTHTGEKPFVCPYCDHRCANRSNLSSHIKTRHIGFQKTE</sequence>
<evidence type="ECO:0000256" key="4">
    <source>
        <dbReference type="ARBA" id="ARBA00023242"/>
    </source>
</evidence>
<feature type="region of interest" description="Disordered" evidence="6">
    <location>
        <begin position="118"/>
        <end position="272"/>
    </location>
</feature>
<organism evidence="9 10">
    <name type="scientific">Meganyctiphanes norvegica</name>
    <name type="common">Northern krill</name>
    <name type="synonym">Thysanopoda norvegica</name>
    <dbReference type="NCBI Taxonomy" id="48144"/>
    <lineage>
        <taxon>Eukaryota</taxon>
        <taxon>Metazoa</taxon>
        <taxon>Ecdysozoa</taxon>
        <taxon>Arthropoda</taxon>
        <taxon>Crustacea</taxon>
        <taxon>Multicrustacea</taxon>
        <taxon>Malacostraca</taxon>
        <taxon>Eumalacostraca</taxon>
        <taxon>Eucarida</taxon>
        <taxon>Euphausiacea</taxon>
        <taxon>Euphausiidae</taxon>
        <taxon>Meganyctiphanes</taxon>
    </lineage>
</organism>
<dbReference type="SUPFAM" id="SSF54695">
    <property type="entry name" value="POZ domain"/>
    <property type="match status" value="1"/>
</dbReference>
<feature type="non-terminal residue" evidence="9">
    <location>
        <position position="482"/>
    </location>
</feature>
<dbReference type="GO" id="GO:0048513">
    <property type="term" value="P:animal organ development"/>
    <property type="evidence" value="ECO:0007669"/>
    <property type="project" value="UniProtKB-ARBA"/>
</dbReference>
<evidence type="ECO:0000259" key="7">
    <source>
        <dbReference type="PROSITE" id="PS50097"/>
    </source>
</evidence>
<feature type="domain" description="BTB" evidence="7">
    <location>
        <begin position="32"/>
        <end position="97"/>
    </location>
</feature>
<feature type="domain" description="C2H2-type" evidence="8">
    <location>
        <begin position="424"/>
        <end position="451"/>
    </location>
</feature>
<dbReference type="SMART" id="SM00225">
    <property type="entry name" value="BTB"/>
    <property type="match status" value="1"/>
</dbReference>
<feature type="compositionally biased region" description="Polar residues" evidence="6">
    <location>
        <begin position="217"/>
        <end position="242"/>
    </location>
</feature>
<dbReference type="GO" id="GO:0048666">
    <property type="term" value="P:neuron development"/>
    <property type="evidence" value="ECO:0007669"/>
    <property type="project" value="UniProtKB-ARBA"/>
</dbReference>
<dbReference type="FunFam" id="3.30.160.60:FF:000446">
    <property type="entry name" value="Zinc finger protein"/>
    <property type="match status" value="1"/>
</dbReference>
<dbReference type="InterPro" id="IPR051095">
    <property type="entry name" value="Dros_DevTransReg"/>
</dbReference>
<dbReference type="GO" id="GO:0006357">
    <property type="term" value="P:regulation of transcription by RNA polymerase II"/>
    <property type="evidence" value="ECO:0007669"/>
    <property type="project" value="TreeGrafter"/>
</dbReference>
<dbReference type="AlphaFoldDB" id="A0AAV2QLZ2"/>
<dbReference type="PROSITE" id="PS50097">
    <property type="entry name" value="BTB"/>
    <property type="match status" value="1"/>
</dbReference>
<gene>
    <name evidence="9" type="ORF">MNOR_LOCUS14649</name>
</gene>
<dbReference type="Pfam" id="PF00651">
    <property type="entry name" value="BTB"/>
    <property type="match status" value="1"/>
</dbReference>
<dbReference type="SUPFAM" id="SSF57667">
    <property type="entry name" value="beta-beta-alpha zinc fingers"/>
    <property type="match status" value="1"/>
</dbReference>
<dbReference type="PANTHER" id="PTHR23110">
    <property type="entry name" value="BTB DOMAIN TRANSCRIPTION FACTOR"/>
    <property type="match status" value="1"/>
</dbReference>
<reference evidence="9 10" key="1">
    <citation type="submission" date="2024-05" db="EMBL/GenBank/DDBJ databases">
        <authorList>
            <person name="Wallberg A."/>
        </authorList>
    </citation>
    <scope>NUCLEOTIDE SEQUENCE [LARGE SCALE GENOMIC DNA]</scope>
</reference>
<keyword evidence="1" id="KW-0479">Metal-binding</keyword>
<dbReference type="Proteomes" id="UP001497623">
    <property type="component" value="Unassembled WGS sequence"/>
</dbReference>
<dbReference type="CDD" id="cd18315">
    <property type="entry name" value="BTB_POZ_BAB-like"/>
    <property type="match status" value="1"/>
</dbReference>
<dbReference type="Pfam" id="PF00096">
    <property type="entry name" value="zf-C2H2"/>
    <property type="match status" value="1"/>
</dbReference>
<dbReference type="GO" id="GO:0008270">
    <property type="term" value="F:zinc ion binding"/>
    <property type="evidence" value="ECO:0007669"/>
    <property type="project" value="UniProtKB-KW"/>
</dbReference>
<protein>
    <submittedName>
        <fullName evidence="9">Uncharacterized protein</fullName>
    </submittedName>
</protein>
<dbReference type="GO" id="GO:0003006">
    <property type="term" value="P:developmental process involved in reproduction"/>
    <property type="evidence" value="ECO:0007669"/>
    <property type="project" value="UniProtKB-ARBA"/>
</dbReference>
<evidence type="ECO:0000313" key="9">
    <source>
        <dbReference type="EMBL" id="CAL4092748.1"/>
    </source>
</evidence>
<comment type="caution">
    <text evidence="9">The sequence shown here is derived from an EMBL/GenBank/DDBJ whole genome shotgun (WGS) entry which is preliminary data.</text>
</comment>
<dbReference type="InterPro" id="IPR011333">
    <property type="entry name" value="SKP1/BTB/POZ_sf"/>
</dbReference>
<keyword evidence="10" id="KW-1185">Reference proteome</keyword>
<feature type="compositionally biased region" description="Low complexity" evidence="6">
    <location>
        <begin position="187"/>
        <end position="206"/>
    </location>
</feature>
<evidence type="ECO:0000256" key="3">
    <source>
        <dbReference type="ARBA" id="ARBA00022833"/>
    </source>
</evidence>
<feature type="compositionally biased region" description="Low complexity" evidence="6">
    <location>
        <begin position="155"/>
        <end position="169"/>
    </location>
</feature>
<evidence type="ECO:0000256" key="2">
    <source>
        <dbReference type="ARBA" id="ARBA00022771"/>
    </source>
</evidence>
<keyword evidence="4" id="KW-0539">Nucleus</keyword>
<evidence type="ECO:0000259" key="8">
    <source>
        <dbReference type="PROSITE" id="PS50157"/>
    </source>
</evidence>
<evidence type="ECO:0000256" key="1">
    <source>
        <dbReference type="ARBA" id="ARBA00022723"/>
    </source>
</evidence>
<dbReference type="InterPro" id="IPR000210">
    <property type="entry name" value="BTB/POZ_dom"/>
</dbReference>